<dbReference type="GO" id="GO:0051880">
    <property type="term" value="F:G-quadruplex DNA binding"/>
    <property type="evidence" value="ECO:0007669"/>
    <property type="project" value="TreeGrafter"/>
</dbReference>
<dbReference type="AlphaFoldDB" id="A0A177A549"/>
<accession>A0A177A549</accession>
<dbReference type="GO" id="GO:0000722">
    <property type="term" value="P:telomere maintenance via recombination"/>
    <property type="evidence" value="ECO:0007669"/>
    <property type="project" value="TreeGrafter"/>
</dbReference>
<evidence type="ECO:0000256" key="14">
    <source>
        <dbReference type="SAM" id="Coils"/>
    </source>
</evidence>
<evidence type="ECO:0000256" key="3">
    <source>
        <dbReference type="ARBA" id="ARBA00004286"/>
    </source>
</evidence>
<evidence type="ECO:0000256" key="11">
    <source>
        <dbReference type="ARBA" id="ARBA00023204"/>
    </source>
</evidence>
<dbReference type="FunFam" id="3.40.50.300:FF:000947">
    <property type="entry name" value="DNA repair protein RAD50"/>
    <property type="match status" value="1"/>
</dbReference>
<feature type="coiled-coil region" evidence="14">
    <location>
        <begin position="860"/>
        <end position="957"/>
    </location>
</feature>
<dbReference type="RefSeq" id="XP_024321382.1">
    <property type="nucleotide sequence ID" value="XM_024471084.1"/>
</dbReference>
<dbReference type="OrthoDB" id="18797at2759"/>
<keyword evidence="9" id="KW-0862">Zinc</keyword>
<feature type="coiled-coil region" evidence="14">
    <location>
        <begin position="283"/>
        <end position="314"/>
    </location>
</feature>
<evidence type="ECO:0000256" key="5">
    <source>
        <dbReference type="ARBA" id="ARBA00022454"/>
    </source>
</evidence>
<dbReference type="Gene3D" id="3.40.50.300">
    <property type="entry name" value="P-loop containing nucleotide triphosphate hydrolases"/>
    <property type="match status" value="2"/>
</dbReference>
<gene>
    <name evidence="15" type="primary">RAD50</name>
    <name evidence="15" type="ORF">VC83_07514</name>
</gene>
<dbReference type="Proteomes" id="UP000077154">
    <property type="component" value="Unassembled WGS sequence"/>
</dbReference>
<evidence type="ECO:0000256" key="7">
    <source>
        <dbReference type="ARBA" id="ARBA00022763"/>
    </source>
</evidence>
<name>A0A177A549_9PEZI</name>
<comment type="similarity">
    <text evidence="4">Belongs to the SMC family. RAD50 subfamily.</text>
</comment>
<sequence length="1190" mass="136847">MIKDGERTTISSRVAELDQIMPQYLGVSEAILDSVIFCHQDESLWPMSEPSVLKRKFDEIFEALKYTKAIENIKTVRKNQGIALAKHKMFEDQYKTEKDRGERAEKKSIQLQDEIEKLRTESEHLTRDMQVALDSARENTKQAQEFQGIVNELKNKRYQAERRREDVDDLKDNLTELQESDQKLEDMLARSEDTMETNRAEEQSYQESYAELRKELGLCRQKQAGRLAEQGQYKAEKENYDRQITDREKLVKEAARKHQVRGYEGDIDDGLINSFIDRMGKLAKDKSRELERIQQSLEDDLREAQSILTSLQSRRSACTQDKVNARQLVTDNNKRIVSMQDSIGNIQIDEGEKAKLESTLSELREKLNKSTNDAEQSGWDKLLQSENSKLRDLEVERSRLNDQLVQSSRMAEDRAQLDYYRKELKDRQRSLDTMKATYGDKLSSIVGDDWKATTLAADFQDALDQKTSATQEAQIQRDVTVQEMQQVEFKLLTARDSRKRKLEEMKSCEKAVLNSILSPEGQALPTIEDYLPELSKLESDRDLIKSDIDNFTHLNKFWSGCIETAERENQCHLCDRKFQPGEKSATISKLRSKLAKDARETLTVELKEMEDMCGDAQAVRSQYETHVRLSTAELPALEKDIKKLDDQRSTLIKRLEGQDNSVREEESAKLDIESLAKSVSTIVRYVTDITGFEEQIASIASQQKLSGSHLSVNDIQSQQEICNKKSDELKSQIAKLVKEKDESRSRINLLELDLRDAGSKMVEANHQMQRKEELLQRIQEMKEVNAGQQEAINRADSSLKSLEPEIKNAEAKLTNIRNEGKTKEKAVGDESFKISETVNKLRLADKAIRDYIDDDGPGKLKACEQSIIDLEREISRIDAEISDVTEKANAIKEQIDNSERIKRNISDNIKYRKFKRALDVLNAEIVELELRNANEDLLRLSREAEKQNMRHQKLLANRGPILGAMRAKDDELRGILLDWETEYKDAAKNYRESHIKVEITKAAIEDLARYGTALDQAIMKYHSLKMEEINRIAGELWQSTYQGTDVDTILIRSDAENAAGRSNYNYRVCMVKQDAEMDMRGRCSAGQRVLASIIIRLALAECFGVNCGLIALDEPTTNLDRDNIRSLAESLHGIIRTRQAQSNFQLIVITHDEEFLRYMKCADFCDHYYRISRDDKQKSIIERQTITEVI</sequence>
<dbReference type="GO" id="GO:0003691">
    <property type="term" value="F:double-stranded telomeric DNA binding"/>
    <property type="evidence" value="ECO:0007669"/>
    <property type="project" value="TreeGrafter"/>
</dbReference>
<dbReference type="PANTHER" id="PTHR18867">
    <property type="entry name" value="RAD50"/>
    <property type="match status" value="1"/>
</dbReference>
<dbReference type="GO" id="GO:0043047">
    <property type="term" value="F:single-stranded telomeric DNA binding"/>
    <property type="evidence" value="ECO:0007669"/>
    <property type="project" value="TreeGrafter"/>
</dbReference>
<dbReference type="PANTHER" id="PTHR18867:SF12">
    <property type="entry name" value="DNA REPAIR PROTEIN RAD50"/>
    <property type="match status" value="1"/>
</dbReference>
<keyword evidence="10 14" id="KW-0175">Coiled coil</keyword>
<keyword evidence="6" id="KW-0479">Metal-binding</keyword>
<keyword evidence="7" id="KW-0227">DNA damage</keyword>
<dbReference type="InterPro" id="IPR027417">
    <property type="entry name" value="P-loop_NTPase"/>
</dbReference>
<dbReference type="GO" id="GO:0030870">
    <property type="term" value="C:Mre11 complex"/>
    <property type="evidence" value="ECO:0007669"/>
    <property type="project" value="TreeGrafter"/>
</dbReference>
<dbReference type="Pfam" id="PF13558">
    <property type="entry name" value="SbcC_Walker_B"/>
    <property type="match status" value="1"/>
</dbReference>
<evidence type="ECO:0000256" key="6">
    <source>
        <dbReference type="ARBA" id="ARBA00022723"/>
    </source>
</evidence>
<evidence type="ECO:0000256" key="10">
    <source>
        <dbReference type="ARBA" id="ARBA00023054"/>
    </source>
</evidence>
<dbReference type="GO" id="GO:0070192">
    <property type="term" value="P:chromosome organization involved in meiotic cell cycle"/>
    <property type="evidence" value="ECO:0007669"/>
    <property type="project" value="TreeGrafter"/>
</dbReference>
<dbReference type="SUPFAM" id="SSF52540">
    <property type="entry name" value="P-loop containing nucleoside triphosphate hydrolases"/>
    <property type="match status" value="1"/>
</dbReference>
<dbReference type="VEuPathDB" id="FungiDB:GMDG_02537"/>
<comment type="cofactor">
    <cofactor evidence="1">
        <name>Zn(2+)</name>
        <dbReference type="ChEBI" id="CHEBI:29105"/>
    </cofactor>
</comment>
<comment type="subcellular location">
    <subcellularLocation>
        <location evidence="3">Chromosome</location>
    </subcellularLocation>
    <subcellularLocation>
        <location evidence="2">Nucleus</location>
    </subcellularLocation>
</comment>
<evidence type="ECO:0000313" key="15">
    <source>
        <dbReference type="EMBL" id="OAF56084.2"/>
    </source>
</evidence>
<keyword evidence="11" id="KW-0234">DNA repair</keyword>
<comment type="catalytic activity">
    <reaction evidence="13">
        <text>ATP + H2O = ADP + phosphate + H(+)</text>
        <dbReference type="Rhea" id="RHEA:13065"/>
        <dbReference type="ChEBI" id="CHEBI:15377"/>
        <dbReference type="ChEBI" id="CHEBI:15378"/>
        <dbReference type="ChEBI" id="CHEBI:30616"/>
        <dbReference type="ChEBI" id="CHEBI:43474"/>
        <dbReference type="ChEBI" id="CHEBI:456216"/>
    </reaction>
</comment>
<evidence type="ECO:0000256" key="12">
    <source>
        <dbReference type="ARBA" id="ARBA00023242"/>
    </source>
</evidence>
<evidence type="ECO:0000256" key="2">
    <source>
        <dbReference type="ARBA" id="ARBA00004123"/>
    </source>
</evidence>
<dbReference type="GO" id="GO:0000794">
    <property type="term" value="C:condensed nuclear chromosome"/>
    <property type="evidence" value="ECO:0007669"/>
    <property type="project" value="TreeGrafter"/>
</dbReference>
<proteinExistence type="inferred from homology"/>
<evidence type="ECO:0000256" key="9">
    <source>
        <dbReference type="ARBA" id="ARBA00022833"/>
    </source>
</evidence>
<keyword evidence="12" id="KW-0539">Nucleus</keyword>
<keyword evidence="8" id="KW-0378">Hydrolase</keyword>
<evidence type="ECO:0000256" key="13">
    <source>
        <dbReference type="ARBA" id="ARBA00049360"/>
    </source>
</evidence>
<dbReference type="GeneID" id="36290559"/>
<dbReference type="GO" id="GO:0007004">
    <property type="term" value="P:telomere maintenance via telomerase"/>
    <property type="evidence" value="ECO:0007669"/>
    <property type="project" value="TreeGrafter"/>
</dbReference>
<feature type="coiled-coil region" evidence="14">
    <location>
        <begin position="726"/>
        <end position="826"/>
    </location>
</feature>
<evidence type="ECO:0000256" key="8">
    <source>
        <dbReference type="ARBA" id="ARBA00022801"/>
    </source>
</evidence>
<dbReference type="GO" id="GO:0016787">
    <property type="term" value="F:hydrolase activity"/>
    <property type="evidence" value="ECO:0007669"/>
    <property type="project" value="UniProtKB-KW"/>
</dbReference>
<feature type="coiled-coil region" evidence="14">
    <location>
        <begin position="346"/>
        <end position="410"/>
    </location>
</feature>
<evidence type="ECO:0000256" key="4">
    <source>
        <dbReference type="ARBA" id="ARBA00009439"/>
    </source>
</evidence>
<dbReference type="GO" id="GO:0046872">
    <property type="term" value="F:metal ion binding"/>
    <property type="evidence" value="ECO:0007669"/>
    <property type="project" value="UniProtKB-KW"/>
</dbReference>
<evidence type="ECO:0000256" key="1">
    <source>
        <dbReference type="ARBA" id="ARBA00001947"/>
    </source>
</evidence>
<dbReference type="eggNOG" id="KOG0962">
    <property type="taxonomic scope" value="Eukaryota"/>
</dbReference>
<reference evidence="15" key="1">
    <citation type="submission" date="2016-03" db="EMBL/GenBank/DDBJ databases">
        <title>Updated assembly of Pseudogymnoascus destructans, the fungus causing white-nose syndrome of bats.</title>
        <authorList>
            <person name="Palmer J.M."/>
            <person name="Drees K.P."/>
            <person name="Foster J.T."/>
            <person name="Lindner D.L."/>
        </authorList>
    </citation>
    <scope>NUCLEOTIDE SEQUENCE [LARGE SCALE GENOMIC DNA]</scope>
    <source>
        <strain evidence="15">20631-21</strain>
    </source>
</reference>
<protein>
    <submittedName>
        <fullName evidence="15">DNA repair protein</fullName>
    </submittedName>
</protein>
<keyword evidence="5" id="KW-0158">Chromosome</keyword>
<dbReference type="EMBL" id="KV441405">
    <property type="protein sequence ID" value="OAF56084.2"/>
    <property type="molecule type" value="Genomic_DNA"/>
</dbReference>
<organism evidence="15">
    <name type="scientific">Pseudogymnoascus destructans</name>
    <dbReference type="NCBI Taxonomy" id="655981"/>
    <lineage>
        <taxon>Eukaryota</taxon>
        <taxon>Fungi</taxon>
        <taxon>Dikarya</taxon>
        <taxon>Ascomycota</taxon>
        <taxon>Pezizomycotina</taxon>
        <taxon>Leotiomycetes</taxon>
        <taxon>Thelebolales</taxon>
        <taxon>Thelebolaceae</taxon>
        <taxon>Pseudogymnoascus</taxon>
    </lineage>
</organism>
<feature type="coiled-coil region" evidence="14">
    <location>
        <begin position="101"/>
        <end position="215"/>
    </location>
</feature>
<dbReference type="GO" id="GO:0006302">
    <property type="term" value="P:double-strand break repair"/>
    <property type="evidence" value="ECO:0007669"/>
    <property type="project" value="TreeGrafter"/>
</dbReference>